<keyword evidence="2" id="KW-0902">Two-component regulatory system</keyword>
<dbReference type="Pfam" id="PF00072">
    <property type="entry name" value="Response_reg"/>
    <property type="match status" value="1"/>
</dbReference>
<organism evidence="5">
    <name type="scientific">uncultured Thiotrichaceae bacterium</name>
    <dbReference type="NCBI Taxonomy" id="298394"/>
    <lineage>
        <taxon>Bacteria</taxon>
        <taxon>Pseudomonadati</taxon>
        <taxon>Pseudomonadota</taxon>
        <taxon>Gammaproteobacteria</taxon>
        <taxon>Thiotrichales</taxon>
        <taxon>Thiotrichaceae</taxon>
        <taxon>environmental samples</taxon>
    </lineage>
</organism>
<dbReference type="PANTHER" id="PTHR45339">
    <property type="entry name" value="HYBRID SIGNAL TRANSDUCTION HISTIDINE KINASE J"/>
    <property type="match status" value="1"/>
</dbReference>
<sequence>GIRLLMVDDDPLNQFVNQKLLSLHGAEVQLAGSGVEAIRKLQEQTFDAVLMDVSMPVLDGYETTRQIRANKNIPACPVIALTAHVVSGERERCLSAGMDDYLSKPFEIEELVDVVLKHVQSE</sequence>
<protein>
    <submittedName>
        <fullName evidence="5">Integral membrane sensor hybrid histidine kinase</fullName>
    </submittedName>
</protein>
<reference evidence="5" key="1">
    <citation type="submission" date="2020-01" db="EMBL/GenBank/DDBJ databases">
        <authorList>
            <person name="Meier V. D."/>
            <person name="Meier V D."/>
        </authorList>
    </citation>
    <scope>NUCLEOTIDE SEQUENCE</scope>
    <source>
        <strain evidence="5">HLG_WM_MAG_08</strain>
    </source>
</reference>
<dbReference type="EMBL" id="CACVAV010000117">
    <property type="protein sequence ID" value="CAA6807713.1"/>
    <property type="molecule type" value="Genomic_DNA"/>
</dbReference>
<dbReference type="GO" id="GO:0000160">
    <property type="term" value="P:phosphorelay signal transduction system"/>
    <property type="evidence" value="ECO:0007669"/>
    <property type="project" value="UniProtKB-KW"/>
</dbReference>
<dbReference type="SUPFAM" id="SSF52172">
    <property type="entry name" value="CheY-like"/>
    <property type="match status" value="1"/>
</dbReference>
<dbReference type="InterPro" id="IPR001789">
    <property type="entry name" value="Sig_transdc_resp-reg_receiver"/>
</dbReference>
<dbReference type="PROSITE" id="PS50110">
    <property type="entry name" value="RESPONSE_REGULATORY"/>
    <property type="match status" value="1"/>
</dbReference>
<feature type="non-terminal residue" evidence="5">
    <location>
        <position position="1"/>
    </location>
</feature>
<name>A0A6S6SS26_9GAMM</name>
<evidence type="ECO:0000256" key="1">
    <source>
        <dbReference type="ARBA" id="ARBA00022553"/>
    </source>
</evidence>
<evidence type="ECO:0000256" key="3">
    <source>
        <dbReference type="PROSITE-ProRule" id="PRU00169"/>
    </source>
</evidence>
<keyword evidence="1 3" id="KW-0597">Phosphoprotein</keyword>
<evidence type="ECO:0000259" key="4">
    <source>
        <dbReference type="PROSITE" id="PS50110"/>
    </source>
</evidence>
<keyword evidence="5" id="KW-0418">Kinase</keyword>
<dbReference type="PANTHER" id="PTHR45339:SF1">
    <property type="entry name" value="HYBRID SIGNAL TRANSDUCTION HISTIDINE KINASE J"/>
    <property type="match status" value="1"/>
</dbReference>
<dbReference type="AlphaFoldDB" id="A0A6S6SS26"/>
<dbReference type="SMART" id="SM00448">
    <property type="entry name" value="REC"/>
    <property type="match status" value="1"/>
</dbReference>
<gene>
    <name evidence="5" type="ORF">HELGO_WM82245</name>
</gene>
<evidence type="ECO:0000313" key="5">
    <source>
        <dbReference type="EMBL" id="CAA6807713.1"/>
    </source>
</evidence>
<dbReference type="InterPro" id="IPR011006">
    <property type="entry name" value="CheY-like_superfamily"/>
</dbReference>
<evidence type="ECO:0000256" key="2">
    <source>
        <dbReference type="ARBA" id="ARBA00023012"/>
    </source>
</evidence>
<dbReference type="CDD" id="cd17546">
    <property type="entry name" value="REC_hyHK_CKI1_RcsC-like"/>
    <property type="match status" value="1"/>
</dbReference>
<keyword evidence="5" id="KW-0808">Transferase</keyword>
<accession>A0A6S6SS26</accession>
<proteinExistence type="predicted"/>
<dbReference type="GO" id="GO:0016301">
    <property type="term" value="F:kinase activity"/>
    <property type="evidence" value="ECO:0007669"/>
    <property type="project" value="UniProtKB-KW"/>
</dbReference>
<dbReference type="Gene3D" id="3.40.50.2300">
    <property type="match status" value="1"/>
</dbReference>
<feature type="domain" description="Response regulatory" evidence="4">
    <location>
        <begin position="3"/>
        <end position="119"/>
    </location>
</feature>
<feature type="modified residue" description="4-aspartylphosphate" evidence="3">
    <location>
        <position position="52"/>
    </location>
</feature>